<dbReference type="Proteomes" id="UP000664218">
    <property type="component" value="Unassembled WGS sequence"/>
</dbReference>
<name>A0A939HD20_9CLOT</name>
<evidence type="ECO:0000313" key="2">
    <source>
        <dbReference type="EMBL" id="MBO1266178.1"/>
    </source>
</evidence>
<dbReference type="Pfam" id="PF13472">
    <property type="entry name" value="Lipase_GDSL_2"/>
    <property type="match status" value="1"/>
</dbReference>
<dbReference type="PANTHER" id="PTHR30383:SF5">
    <property type="entry name" value="SGNH HYDROLASE-TYPE ESTERASE DOMAIN-CONTAINING PROTEIN"/>
    <property type="match status" value="1"/>
</dbReference>
<evidence type="ECO:0000313" key="3">
    <source>
        <dbReference type="Proteomes" id="UP000664218"/>
    </source>
</evidence>
<dbReference type="EMBL" id="JAFNJU010000013">
    <property type="protein sequence ID" value="MBO1266178.1"/>
    <property type="molecule type" value="Genomic_DNA"/>
</dbReference>
<evidence type="ECO:0000259" key="1">
    <source>
        <dbReference type="Pfam" id="PF13472"/>
    </source>
</evidence>
<proteinExistence type="predicted"/>
<sequence length="209" mass="23996">MKLLIIGDSLVTGYGLPDGKSWLDLVSEESSEYIINKGVNGDTTADILNRFHEDVIMHSPKTVFILAGTNDALAGRTANYIYNNVQEMIRQCINNGITPIVLLPPFLNVETAIKNDPSLKETFESSANTLKRFRRLIEDYCIDEHIDTIDFNRAFIGSDMEENPEKYYIDGIHLTEFAHRKMTDKFLYKYNYILVHKNPTDYIINYDTI</sequence>
<gene>
    <name evidence="2" type="ORF">J3A84_14170</name>
</gene>
<dbReference type="Gene3D" id="3.40.50.1110">
    <property type="entry name" value="SGNH hydrolase"/>
    <property type="match status" value="1"/>
</dbReference>
<dbReference type="InterPro" id="IPR051532">
    <property type="entry name" value="Ester_Hydrolysis_Enzymes"/>
</dbReference>
<keyword evidence="3" id="KW-1185">Reference proteome</keyword>
<dbReference type="RefSeq" id="WP_207600702.1">
    <property type="nucleotide sequence ID" value="NZ_JAFNJU010000013.1"/>
</dbReference>
<feature type="domain" description="SGNH hydrolase-type esterase" evidence="1">
    <location>
        <begin position="6"/>
        <end position="180"/>
    </location>
</feature>
<protein>
    <recommendedName>
        <fullName evidence="1">SGNH hydrolase-type esterase domain-containing protein</fullName>
    </recommendedName>
</protein>
<accession>A0A939HD20</accession>
<organism evidence="2 3">
    <name type="scientific">Proteiniclasticum aestuarii</name>
    <dbReference type="NCBI Taxonomy" id="2817862"/>
    <lineage>
        <taxon>Bacteria</taxon>
        <taxon>Bacillati</taxon>
        <taxon>Bacillota</taxon>
        <taxon>Clostridia</taxon>
        <taxon>Eubacteriales</taxon>
        <taxon>Clostridiaceae</taxon>
        <taxon>Proteiniclasticum</taxon>
    </lineage>
</organism>
<reference evidence="2" key="1">
    <citation type="submission" date="2021-03" db="EMBL/GenBank/DDBJ databases">
        <title>Proteiniclasticum marinus sp. nov., isolated from tidal flat sediment.</title>
        <authorList>
            <person name="Namirimu T."/>
            <person name="Yang J.-A."/>
            <person name="Yang S.-H."/>
            <person name="Kim Y.-J."/>
            <person name="Kwon K.K."/>
        </authorList>
    </citation>
    <scope>NUCLEOTIDE SEQUENCE</scope>
    <source>
        <strain evidence="2">SCR006</strain>
    </source>
</reference>
<dbReference type="AlphaFoldDB" id="A0A939HD20"/>
<dbReference type="InterPro" id="IPR036514">
    <property type="entry name" value="SGNH_hydro_sf"/>
</dbReference>
<dbReference type="InterPro" id="IPR013830">
    <property type="entry name" value="SGNH_hydro"/>
</dbReference>
<comment type="caution">
    <text evidence="2">The sequence shown here is derived from an EMBL/GenBank/DDBJ whole genome shotgun (WGS) entry which is preliminary data.</text>
</comment>
<dbReference type="PANTHER" id="PTHR30383">
    <property type="entry name" value="THIOESTERASE 1/PROTEASE 1/LYSOPHOSPHOLIPASE L1"/>
    <property type="match status" value="1"/>
</dbReference>
<dbReference type="GO" id="GO:0004622">
    <property type="term" value="F:phosphatidylcholine lysophospholipase activity"/>
    <property type="evidence" value="ECO:0007669"/>
    <property type="project" value="TreeGrafter"/>
</dbReference>
<dbReference type="SUPFAM" id="SSF52266">
    <property type="entry name" value="SGNH hydrolase"/>
    <property type="match status" value="1"/>
</dbReference>